<protein>
    <submittedName>
        <fullName evidence="1">Uncharacterized protein</fullName>
    </submittedName>
</protein>
<sequence>MDDRFVGYEMNDNKSILVELLCLRLRCEVLLSGNNFLGTNDFRRLLVQFVPDDILMTMRVVSKPWSLVLTAVIDDGVECGMMIVVRGGNDIDGQVAYARRDRRELVTRVIFLLNITKIGERTCLWAYNLVVVDIPEGVESIGKCAFSSCVRLTTVSFPRSLISIDQMDFGGCSSLDNVELLHTNLQELGEGAFSRCEDLESMMIPDSLQTFGKEVFCNCYKLVPEDMGCIFYKEGDIDGSDYVGCDPTSQIVAHLRSKQS</sequence>
<dbReference type="AlphaFoldDB" id="A0A9W7A0K3"/>
<dbReference type="Gene3D" id="3.80.10.10">
    <property type="entry name" value="Ribonuclease Inhibitor"/>
    <property type="match status" value="1"/>
</dbReference>
<name>A0A9W7A0K3_9STRA</name>
<dbReference type="InterPro" id="IPR053139">
    <property type="entry name" value="Surface_bspA-like"/>
</dbReference>
<dbReference type="InterPro" id="IPR032675">
    <property type="entry name" value="LRR_dom_sf"/>
</dbReference>
<comment type="caution">
    <text evidence="1">The sequence shown here is derived from an EMBL/GenBank/DDBJ whole genome shotgun (WGS) entry which is preliminary data.</text>
</comment>
<reference evidence="2" key="1">
    <citation type="journal article" date="2023" name="Commun. Biol.">
        <title>Genome analysis of Parmales, the sister group of diatoms, reveals the evolutionary specialization of diatoms from phago-mixotrophs to photoautotrophs.</title>
        <authorList>
            <person name="Ban H."/>
            <person name="Sato S."/>
            <person name="Yoshikawa S."/>
            <person name="Yamada K."/>
            <person name="Nakamura Y."/>
            <person name="Ichinomiya M."/>
            <person name="Sato N."/>
            <person name="Blanc-Mathieu R."/>
            <person name="Endo H."/>
            <person name="Kuwata A."/>
            <person name="Ogata H."/>
        </authorList>
    </citation>
    <scope>NUCLEOTIDE SEQUENCE [LARGE SCALE GENOMIC DNA]</scope>
</reference>
<dbReference type="PANTHER" id="PTHR45661:SF3">
    <property type="entry name" value="IG-LIKE DOMAIN-CONTAINING PROTEIN"/>
    <property type="match status" value="1"/>
</dbReference>
<dbReference type="EMBL" id="BLQM01000080">
    <property type="protein sequence ID" value="GMH60660.1"/>
    <property type="molecule type" value="Genomic_DNA"/>
</dbReference>
<gene>
    <name evidence="1" type="ORF">TL16_g03097</name>
</gene>
<dbReference type="Proteomes" id="UP001162640">
    <property type="component" value="Unassembled WGS sequence"/>
</dbReference>
<evidence type="ECO:0000313" key="1">
    <source>
        <dbReference type="EMBL" id="GMH60660.1"/>
    </source>
</evidence>
<proteinExistence type="predicted"/>
<dbReference type="PANTHER" id="PTHR45661">
    <property type="entry name" value="SURFACE ANTIGEN"/>
    <property type="match status" value="1"/>
</dbReference>
<dbReference type="SUPFAM" id="SSF52058">
    <property type="entry name" value="L domain-like"/>
    <property type="match status" value="1"/>
</dbReference>
<evidence type="ECO:0000313" key="2">
    <source>
        <dbReference type="Proteomes" id="UP001162640"/>
    </source>
</evidence>
<dbReference type="Pfam" id="PF13306">
    <property type="entry name" value="LRR_5"/>
    <property type="match status" value="1"/>
</dbReference>
<dbReference type="InterPro" id="IPR026906">
    <property type="entry name" value="LRR_5"/>
</dbReference>
<organism evidence="1 2">
    <name type="scientific">Triparma laevis f. inornata</name>
    <dbReference type="NCBI Taxonomy" id="1714386"/>
    <lineage>
        <taxon>Eukaryota</taxon>
        <taxon>Sar</taxon>
        <taxon>Stramenopiles</taxon>
        <taxon>Ochrophyta</taxon>
        <taxon>Bolidophyceae</taxon>
        <taxon>Parmales</taxon>
        <taxon>Triparmaceae</taxon>
        <taxon>Triparma</taxon>
    </lineage>
</organism>
<accession>A0A9W7A0K3</accession>